<gene>
    <name evidence="1" type="ORF">METZ01_LOCUS46834</name>
</gene>
<sequence>MSSQHDSLKKATAGTSFGDACALLEEALRGTFRQEVSTDLITSSSLRTSLSRLRDGMCTNSWRTGSQTLNLGDAVRILDHRTRSEGFHALHDWDGKADQVNHESIPVNVLDYVSSHRSTERPDQMVIAILLDYYFAYLLGLLSLRIWDAGDPDNNLDRLNHLLADLQGPCGSGQPFVDNAETLLLIATSHYEANEEGYVTLLHRVRTLNRHHQLRIALVHAASMGCHLRFGFEAPYGRDTLLMRDDNVADYPWVCYAVATVMEEYSRLRNGDTGSDKRQAVVEAMLHGLSPDPLAFISDRPPSSLVASNTDRATIREVFHAYRQDLIDEFEGCRPSENIFSPFSFFYNFAQNVLKGTIVDTLLWSRQWPASFNDLLTQKSSGNVNTEVKTKLATTLMTYARANPDTIRGRLMPAIVYDPQTGRQAFASALRQLRTKSSGA</sequence>
<dbReference type="AlphaFoldDB" id="A0A381RQ27"/>
<dbReference type="EMBL" id="UINC01002193">
    <property type="protein sequence ID" value="SUZ93980.1"/>
    <property type="molecule type" value="Genomic_DNA"/>
</dbReference>
<protein>
    <submittedName>
        <fullName evidence="1">Uncharacterized protein</fullName>
    </submittedName>
</protein>
<evidence type="ECO:0000313" key="1">
    <source>
        <dbReference type="EMBL" id="SUZ93980.1"/>
    </source>
</evidence>
<accession>A0A381RQ27</accession>
<proteinExistence type="predicted"/>
<name>A0A381RQ27_9ZZZZ</name>
<organism evidence="1">
    <name type="scientific">marine metagenome</name>
    <dbReference type="NCBI Taxonomy" id="408172"/>
    <lineage>
        <taxon>unclassified sequences</taxon>
        <taxon>metagenomes</taxon>
        <taxon>ecological metagenomes</taxon>
    </lineage>
</organism>
<reference evidence="1" key="1">
    <citation type="submission" date="2018-05" db="EMBL/GenBank/DDBJ databases">
        <authorList>
            <person name="Lanie J.A."/>
            <person name="Ng W.-L."/>
            <person name="Kazmierczak K.M."/>
            <person name="Andrzejewski T.M."/>
            <person name="Davidsen T.M."/>
            <person name="Wayne K.J."/>
            <person name="Tettelin H."/>
            <person name="Glass J.I."/>
            <person name="Rusch D."/>
            <person name="Podicherti R."/>
            <person name="Tsui H.-C.T."/>
            <person name="Winkler M.E."/>
        </authorList>
    </citation>
    <scope>NUCLEOTIDE SEQUENCE</scope>
</reference>